<name>A0A2N3NH68_9PEZI</name>
<evidence type="ECO:0000313" key="3">
    <source>
        <dbReference type="Proteomes" id="UP000233524"/>
    </source>
</evidence>
<dbReference type="InterPro" id="IPR000683">
    <property type="entry name" value="Gfo/Idh/MocA-like_OxRdtase_N"/>
</dbReference>
<proteinExistence type="predicted"/>
<dbReference type="Pfam" id="PF01408">
    <property type="entry name" value="GFO_IDH_MocA"/>
    <property type="match status" value="1"/>
</dbReference>
<evidence type="ECO:0000259" key="1">
    <source>
        <dbReference type="Pfam" id="PF01408"/>
    </source>
</evidence>
<dbReference type="GO" id="GO:0000166">
    <property type="term" value="F:nucleotide binding"/>
    <property type="evidence" value="ECO:0007669"/>
    <property type="project" value="InterPro"/>
</dbReference>
<dbReference type="OrthoDB" id="64915at2759"/>
<organism evidence="2 3">
    <name type="scientific">Lomentospora prolificans</name>
    <dbReference type="NCBI Taxonomy" id="41688"/>
    <lineage>
        <taxon>Eukaryota</taxon>
        <taxon>Fungi</taxon>
        <taxon>Dikarya</taxon>
        <taxon>Ascomycota</taxon>
        <taxon>Pezizomycotina</taxon>
        <taxon>Sordariomycetes</taxon>
        <taxon>Hypocreomycetidae</taxon>
        <taxon>Microascales</taxon>
        <taxon>Microascaceae</taxon>
        <taxon>Lomentospora</taxon>
    </lineage>
</organism>
<dbReference type="GO" id="GO:0016491">
    <property type="term" value="F:oxidoreductase activity"/>
    <property type="evidence" value="ECO:0007669"/>
    <property type="project" value="TreeGrafter"/>
</dbReference>
<dbReference type="Proteomes" id="UP000233524">
    <property type="component" value="Unassembled WGS sequence"/>
</dbReference>
<feature type="domain" description="Gfo/Idh/MocA-like oxidoreductase N-terminal" evidence="1">
    <location>
        <begin position="7"/>
        <end position="129"/>
    </location>
</feature>
<accession>A0A2N3NH68</accession>
<dbReference type="Gene3D" id="3.30.360.10">
    <property type="entry name" value="Dihydrodipicolinate Reductase, domain 2"/>
    <property type="match status" value="1"/>
</dbReference>
<dbReference type="InterPro" id="IPR036291">
    <property type="entry name" value="NAD(P)-bd_dom_sf"/>
</dbReference>
<dbReference type="FunFam" id="3.40.50.720:FF:000911">
    <property type="entry name" value="Chromosome 8, whole genome shotgun sequence"/>
    <property type="match status" value="1"/>
</dbReference>
<reference evidence="2 3" key="1">
    <citation type="journal article" date="2017" name="G3 (Bethesda)">
        <title>First Draft Genome Sequence of the Pathogenic Fungus Lomentospora prolificans (Formerly Scedosporium prolificans).</title>
        <authorList>
            <person name="Luo R."/>
            <person name="Zimin A."/>
            <person name="Workman R."/>
            <person name="Fan Y."/>
            <person name="Pertea G."/>
            <person name="Grossman N."/>
            <person name="Wear M.P."/>
            <person name="Jia B."/>
            <person name="Miller H."/>
            <person name="Casadevall A."/>
            <person name="Timp W."/>
            <person name="Zhang S.X."/>
            <person name="Salzberg S.L."/>
        </authorList>
    </citation>
    <scope>NUCLEOTIDE SEQUENCE [LARGE SCALE GENOMIC DNA]</scope>
    <source>
        <strain evidence="2 3">JHH-5317</strain>
    </source>
</reference>
<dbReference type="PANTHER" id="PTHR42840:SF7">
    <property type="entry name" value="BINDING ROSSMANN FOLD OXIDOREDUCTASE, PUTATIVE (AFU_ORTHOLOGUE AFUA_4G10190)-RELATED"/>
    <property type="match status" value="1"/>
</dbReference>
<evidence type="ECO:0000313" key="2">
    <source>
        <dbReference type="EMBL" id="PKS11692.1"/>
    </source>
</evidence>
<dbReference type="PANTHER" id="PTHR42840">
    <property type="entry name" value="NAD(P)-BINDING ROSSMANN-FOLD SUPERFAMILY PROTEIN-RELATED"/>
    <property type="match status" value="1"/>
</dbReference>
<gene>
    <name evidence="2" type="ORF">jhhlp_001680</name>
</gene>
<dbReference type="AlphaFoldDB" id="A0A2N3NH68"/>
<dbReference type="GO" id="GO:0006740">
    <property type="term" value="P:NADPH regeneration"/>
    <property type="evidence" value="ECO:0007669"/>
    <property type="project" value="TreeGrafter"/>
</dbReference>
<dbReference type="STRING" id="41688.A0A2N3NH68"/>
<dbReference type="EMBL" id="NLAX01000005">
    <property type="protein sequence ID" value="PKS11692.1"/>
    <property type="molecule type" value="Genomic_DNA"/>
</dbReference>
<keyword evidence="3" id="KW-1185">Reference proteome</keyword>
<dbReference type="Gene3D" id="3.40.50.720">
    <property type="entry name" value="NAD(P)-binding Rossmann-like Domain"/>
    <property type="match status" value="1"/>
</dbReference>
<dbReference type="VEuPathDB" id="FungiDB:jhhlp_001680"/>
<sequence length="370" mass="41311">MAQHRILRVGVIGCGEVSQVIHIPNLNFLSHRFQITYLCDISKQALEFCAKRVLGATPTLTTDANTLCASPDVDVVIIANADPFHVEHGILALKHDKYCLIEKPLALNFRDVDRILEAEKTSKGKVFVGTMRRYAPAFIDAVKEVGGMESIKYARIRDIIGPNAIGVAQSGTFPQRFSDISEADAKNFTERESDIYEQALKTEFNIPVTPESKRMLRVLGALGTHDLSAMREIIGMPKSVAGAVLTLPGIFSVLFQYDDFPVAYESGLINVPEFDAHIEVYSADKIVRVQYDTPYVKGLPVTVTIREKVGDGFQERKIRKTFEDAYTLEFLEFYDCAVNLKVPKTSAADARHEIELYKMILQAGALRYVQ</sequence>
<dbReference type="InParanoid" id="A0A2N3NH68"/>
<dbReference type="SUPFAM" id="SSF51735">
    <property type="entry name" value="NAD(P)-binding Rossmann-fold domains"/>
    <property type="match status" value="1"/>
</dbReference>
<dbReference type="GO" id="GO:0005737">
    <property type="term" value="C:cytoplasm"/>
    <property type="evidence" value="ECO:0007669"/>
    <property type="project" value="TreeGrafter"/>
</dbReference>
<protein>
    <recommendedName>
        <fullName evidence="1">Gfo/Idh/MocA-like oxidoreductase N-terminal domain-containing protein</fullName>
    </recommendedName>
</protein>
<comment type="caution">
    <text evidence="2">The sequence shown here is derived from an EMBL/GenBank/DDBJ whole genome shotgun (WGS) entry which is preliminary data.</text>
</comment>